<dbReference type="Proteomes" id="UP000022082">
    <property type="component" value="Unassembled WGS sequence"/>
</dbReference>
<dbReference type="GeneID" id="82188851"/>
<organism evidence="1 2">
    <name type="scientific">Bacteroides fragilis str. S36L11</name>
    <dbReference type="NCBI Taxonomy" id="1339327"/>
    <lineage>
        <taxon>Bacteria</taxon>
        <taxon>Pseudomonadati</taxon>
        <taxon>Bacteroidota</taxon>
        <taxon>Bacteroidia</taxon>
        <taxon>Bacteroidales</taxon>
        <taxon>Bacteroidaceae</taxon>
        <taxon>Bacteroides</taxon>
    </lineage>
</organism>
<dbReference type="EMBL" id="JGDJ01000288">
    <property type="protein sequence ID" value="EXZ26331.1"/>
    <property type="molecule type" value="Genomic_DNA"/>
</dbReference>
<protein>
    <submittedName>
        <fullName evidence="1">Uncharacterized protein</fullName>
    </submittedName>
</protein>
<name>A0A016AD03_BACFG</name>
<accession>A0A016AD03</accession>
<gene>
    <name evidence="1" type="ORF">M136_4468</name>
</gene>
<dbReference type="PATRIC" id="fig|1339327.3.peg.4955"/>
<proteinExistence type="predicted"/>
<dbReference type="RefSeq" id="WP_005655410.1">
    <property type="nucleotide sequence ID" value="NZ_JGDJ01000288.1"/>
</dbReference>
<dbReference type="AlphaFoldDB" id="A0A016AD03"/>
<reference evidence="1 2" key="1">
    <citation type="submission" date="2014-02" db="EMBL/GenBank/DDBJ databases">
        <authorList>
            <person name="Sears C."/>
            <person name="Carroll K."/>
            <person name="Sack B.R."/>
            <person name="Qadri F."/>
            <person name="Myers L.L."/>
            <person name="Chung G.-T."/>
            <person name="Escheverria P."/>
            <person name="Fraser C.M."/>
            <person name="Sadzewicz L."/>
            <person name="Shefchek K.A."/>
            <person name="Tallon L."/>
            <person name="Das S.P."/>
            <person name="Daugherty S."/>
            <person name="Mongodin E.F."/>
        </authorList>
    </citation>
    <scope>NUCLEOTIDE SEQUENCE [LARGE SCALE GENOMIC DNA]</scope>
    <source>
        <strain evidence="1 2">S36L11</strain>
    </source>
</reference>
<sequence length="156" mass="16921">MGIMPMFDKGAILNPVAAFQKQLELAFVTLLKYMGEKLAKYAKDSHNYQDQTGNLTNSIGYAVVQNKEIVYYGGSDQPGEGAKAMLEAAMKYAATLPNTFSLIIVAGMNYAAYVEAKGYNVILPAELKAKSELPAEINKLVMKANKKAIELFGNAA</sequence>
<comment type="caution">
    <text evidence="1">The sequence shown here is derived from an EMBL/GenBank/DDBJ whole genome shotgun (WGS) entry which is preliminary data.</text>
</comment>
<evidence type="ECO:0000313" key="2">
    <source>
        <dbReference type="Proteomes" id="UP000022082"/>
    </source>
</evidence>
<evidence type="ECO:0000313" key="1">
    <source>
        <dbReference type="EMBL" id="EXZ26331.1"/>
    </source>
</evidence>